<sequence>MSGFDNNPFAEPVDVNPFQDPSVTQVTNTAADGIGEFNPFTAGALDGRTIPVSTASQPAVLQTTVEPTPQASVAAGQAELLRQQAELEKKAAELERKEQELRDRNTALGKENNWPPLPKFFPIKPCFYQDFNEEIPVEYQRVCKMMYYLWMYHSLTLFLNLLACLVYFSVSVQNGVDFGLSILWFILFTPVAFLCWYRPVYKAFNGWITAISVLNSNIPVSVFMMVVAGFFTGCAVLSVILLKMVHSMYRHTGASFQKAQEEFSQGVVTNRTFQSAATTAASSAVQGAFH</sequence>
<dbReference type="PANTHER" id="PTHR10687:SF7">
    <property type="entry name" value="SECRETORY CARRIER-ASSOCIATED MEMBRANE PROTEIN 2"/>
    <property type="match status" value="1"/>
</dbReference>
<evidence type="ECO:0000313" key="8">
    <source>
        <dbReference type="Proteomes" id="UP000515129"/>
    </source>
</evidence>
<dbReference type="RefSeq" id="XP_026123997.1">
    <property type="nucleotide sequence ID" value="XM_026268212.1"/>
</dbReference>
<keyword evidence="4 5" id="KW-0472">Membrane</keyword>
<keyword evidence="6" id="KW-0175">Coiled coil</keyword>
<comment type="caution">
    <text evidence="5">Lacks conserved residue(s) required for the propagation of feature annotation.</text>
</comment>
<dbReference type="CTD" id="334500"/>
<evidence type="ECO:0000256" key="2">
    <source>
        <dbReference type="ARBA" id="ARBA00022692"/>
    </source>
</evidence>
<dbReference type="GO" id="GO:0015031">
    <property type="term" value="P:protein transport"/>
    <property type="evidence" value="ECO:0007669"/>
    <property type="project" value="InterPro"/>
</dbReference>
<proteinExistence type="inferred from homology"/>
<dbReference type="GO" id="GO:0032588">
    <property type="term" value="C:trans-Golgi network membrane"/>
    <property type="evidence" value="ECO:0007669"/>
    <property type="project" value="TreeGrafter"/>
</dbReference>
<evidence type="ECO:0000256" key="5">
    <source>
        <dbReference type="RuleBase" id="RU363122"/>
    </source>
</evidence>
<protein>
    <recommendedName>
        <fullName evidence="5">Secretory carrier-associated membrane protein</fullName>
        <shortName evidence="5">Secretory carrier membrane protein</shortName>
    </recommendedName>
</protein>
<organism evidence="8 9">
    <name type="scientific">Carassius auratus</name>
    <name type="common">Goldfish</name>
    <dbReference type="NCBI Taxonomy" id="7957"/>
    <lineage>
        <taxon>Eukaryota</taxon>
        <taxon>Metazoa</taxon>
        <taxon>Chordata</taxon>
        <taxon>Craniata</taxon>
        <taxon>Vertebrata</taxon>
        <taxon>Euteleostomi</taxon>
        <taxon>Actinopterygii</taxon>
        <taxon>Neopterygii</taxon>
        <taxon>Teleostei</taxon>
        <taxon>Ostariophysi</taxon>
        <taxon>Cypriniformes</taxon>
        <taxon>Cyprinidae</taxon>
        <taxon>Cyprininae</taxon>
        <taxon>Carassius</taxon>
    </lineage>
</organism>
<evidence type="ECO:0000256" key="1">
    <source>
        <dbReference type="ARBA" id="ARBA00004141"/>
    </source>
</evidence>
<evidence type="ECO:0000313" key="9">
    <source>
        <dbReference type="RefSeq" id="XP_026123997.1"/>
    </source>
</evidence>
<feature type="transmembrane region" description="Helical" evidence="5">
    <location>
        <begin position="147"/>
        <end position="170"/>
    </location>
</feature>
<comment type="similarity">
    <text evidence="5">Belongs to the SCAMP family.</text>
</comment>
<dbReference type="GO" id="GO:0055038">
    <property type="term" value="C:recycling endosome membrane"/>
    <property type="evidence" value="ECO:0007669"/>
    <property type="project" value="TreeGrafter"/>
</dbReference>
<feature type="region of interest" description="Disordered" evidence="7">
    <location>
        <begin position="1"/>
        <end position="20"/>
    </location>
</feature>
<keyword evidence="8" id="KW-1185">Reference proteome</keyword>
<keyword evidence="2 5" id="KW-0812">Transmembrane</keyword>
<feature type="transmembrane region" description="Helical" evidence="5">
    <location>
        <begin position="220"/>
        <end position="242"/>
    </location>
</feature>
<comment type="subcellular location">
    <subcellularLocation>
        <location evidence="1 5">Membrane</location>
        <topology evidence="1 5">Multi-pass membrane protein</topology>
    </subcellularLocation>
</comment>
<dbReference type="Pfam" id="PF04144">
    <property type="entry name" value="SCAMP"/>
    <property type="match status" value="1"/>
</dbReference>
<dbReference type="PANTHER" id="PTHR10687">
    <property type="entry name" value="SECRETORY CARRIER-ASSOCIATED MEMBRANE PROTEIN SCAMP"/>
    <property type="match status" value="1"/>
</dbReference>
<evidence type="ECO:0000256" key="7">
    <source>
        <dbReference type="SAM" id="MobiDB-lite"/>
    </source>
</evidence>
<evidence type="ECO:0000256" key="3">
    <source>
        <dbReference type="ARBA" id="ARBA00022989"/>
    </source>
</evidence>
<gene>
    <name evidence="9" type="primary">scamp2l</name>
</gene>
<dbReference type="CDD" id="cd14686">
    <property type="entry name" value="bZIP"/>
    <property type="match status" value="1"/>
</dbReference>
<feature type="transmembrane region" description="Helical" evidence="5">
    <location>
        <begin position="182"/>
        <end position="200"/>
    </location>
</feature>
<dbReference type="AlphaFoldDB" id="A0A6P6PT98"/>
<evidence type="ECO:0000256" key="6">
    <source>
        <dbReference type="SAM" id="Coils"/>
    </source>
</evidence>
<name>A0A6P6PT98_CARAU</name>
<keyword evidence="3 5" id="KW-1133">Transmembrane helix</keyword>
<keyword evidence="5" id="KW-0813">Transport</keyword>
<dbReference type="InterPro" id="IPR007273">
    <property type="entry name" value="SCAMP"/>
</dbReference>
<evidence type="ECO:0000256" key="4">
    <source>
        <dbReference type="ARBA" id="ARBA00023136"/>
    </source>
</evidence>
<accession>A0A6P6PT98</accession>
<feature type="coiled-coil region" evidence="6">
    <location>
        <begin position="75"/>
        <end position="111"/>
    </location>
</feature>
<reference evidence="9" key="1">
    <citation type="submission" date="2025-08" db="UniProtKB">
        <authorList>
            <consortium name="RefSeq"/>
        </authorList>
    </citation>
    <scope>IDENTIFICATION</scope>
    <source>
        <strain evidence="9">Wakin</strain>
        <tissue evidence="9">Muscle</tissue>
    </source>
</reference>
<dbReference type="Proteomes" id="UP000515129">
    <property type="component" value="Chromosome 7"/>
</dbReference>